<dbReference type="CDD" id="cd02966">
    <property type="entry name" value="TlpA_like_family"/>
    <property type="match status" value="1"/>
</dbReference>
<evidence type="ECO:0000256" key="1">
    <source>
        <dbReference type="ARBA" id="ARBA00023157"/>
    </source>
</evidence>
<dbReference type="InterPro" id="IPR013766">
    <property type="entry name" value="Thioredoxin_domain"/>
</dbReference>
<feature type="domain" description="Thioredoxin" evidence="2">
    <location>
        <begin position="37"/>
        <end position="180"/>
    </location>
</feature>
<dbReference type="InterPro" id="IPR036249">
    <property type="entry name" value="Thioredoxin-like_sf"/>
</dbReference>
<dbReference type="PANTHER" id="PTHR42852:SF1">
    <property type="entry name" value="THIOREDOXIN-LIKE PROTEIN YNEN"/>
    <property type="match status" value="1"/>
</dbReference>
<dbReference type="Gene3D" id="3.40.30.10">
    <property type="entry name" value="Glutaredoxin"/>
    <property type="match status" value="1"/>
</dbReference>
<dbReference type="RefSeq" id="WP_379929324.1">
    <property type="nucleotide sequence ID" value="NZ_JBHUMM010000016.1"/>
</dbReference>
<keyword evidence="4" id="KW-1185">Reference proteome</keyword>
<protein>
    <submittedName>
        <fullName evidence="3">TlpA family protein disulfide reductase</fullName>
    </submittedName>
</protein>
<dbReference type="PROSITE" id="PS00194">
    <property type="entry name" value="THIOREDOXIN_1"/>
    <property type="match status" value="1"/>
</dbReference>
<dbReference type="InterPro" id="IPR000866">
    <property type="entry name" value="AhpC/TSA"/>
</dbReference>
<reference evidence="4" key="1">
    <citation type="journal article" date="2019" name="Int. J. Syst. Evol. Microbiol.">
        <title>The Global Catalogue of Microorganisms (GCM) 10K type strain sequencing project: providing services to taxonomists for standard genome sequencing and annotation.</title>
        <authorList>
            <consortium name="The Broad Institute Genomics Platform"/>
            <consortium name="The Broad Institute Genome Sequencing Center for Infectious Disease"/>
            <person name="Wu L."/>
            <person name="Ma J."/>
        </authorList>
    </citation>
    <scope>NUCLEOTIDE SEQUENCE [LARGE SCALE GENOMIC DNA]</scope>
    <source>
        <strain evidence="4">KCTC 33676</strain>
    </source>
</reference>
<keyword evidence="1" id="KW-1015">Disulfide bond</keyword>
<name>A0ABW5RB59_9BACL</name>
<dbReference type="PANTHER" id="PTHR42852">
    <property type="entry name" value="THIOL:DISULFIDE INTERCHANGE PROTEIN DSBE"/>
    <property type="match status" value="1"/>
</dbReference>
<dbReference type="InterPro" id="IPR050553">
    <property type="entry name" value="Thioredoxin_ResA/DsbE_sf"/>
</dbReference>
<dbReference type="SUPFAM" id="SSF52833">
    <property type="entry name" value="Thioredoxin-like"/>
    <property type="match status" value="1"/>
</dbReference>
<proteinExistence type="predicted"/>
<sequence length="182" mass="20352">MKRNLAVLIIVAALVGFAIYQNVTDEAARALPSEQAAKKDFLAPHFELQGLDGQTYAVNGEREKVLFINFWASWCGPCELEAPELVHLHEKYQDELDIYAVNATQDDNVDNAKAFAEEYGFEFPVLLDDQEGKKGEVTDLYNVYGYPMSFLVNRSGVIVDIIPGILPPDDLESRVKKLIKNG</sequence>
<comment type="caution">
    <text evidence="3">The sequence shown here is derived from an EMBL/GenBank/DDBJ whole genome shotgun (WGS) entry which is preliminary data.</text>
</comment>
<dbReference type="InterPro" id="IPR017937">
    <property type="entry name" value="Thioredoxin_CS"/>
</dbReference>
<organism evidence="3 4">
    <name type="scientific">Marinicrinis sediminis</name>
    <dbReference type="NCBI Taxonomy" id="1652465"/>
    <lineage>
        <taxon>Bacteria</taxon>
        <taxon>Bacillati</taxon>
        <taxon>Bacillota</taxon>
        <taxon>Bacilli</taxon>
        <taxon>Bacillales</taxon>
        <taxon>Paenibacillaceae</taxon>
    </lineage>
</organism>
<dbReference type="Pfam" id="PF00578">
    <property type="entry name" value="AhpC-TSA"/>
    <property type="match status" value="1"/>
</dbReference>
<evidence type="ECO:0000313" key="3">
    <source>
        <dbReference type="EMBL" id="MFD2671850.1"/>
    </source>
</evidence>
<evidence type="ECO:0000259" key="2">
    <source>
        <dbReference type="PROSITE" id="PS51352"/>
    </source>
</evidence>
<dbReference type="PROSITE" id="PS51352">
    <property type="entry name" value="THIOREDOXIN_2"/>
    <property type="match status" value="1"/>
</dbReference>
<gene>
    <name evidence="3" type="ORF">ACFSUC_09540</name>
</gene>
<evidence type="ECO:0000313" key="4">
    <source>
        <dbReference type="Proteomes" id="UP001597497"/>
    </source>
</evidence>
<dbReference type="Proteomes" id="UP001597497">
    <property type="component" value="Unassembled WGS sequence"/>
</dbReference>
<dbReference type="EMBL" id="JBHUMM010000016">
    <property type="protein sequence ID" value="MFD2671850.1"/>
    <property type="molecule type" value="Genomic_DNA"/>
</dbReference>
<accession>A0ABW5RB59</accession>